<keyword evidence="3" id="KW-1185">Reference proteome</keyword>
<dbReference type="Pfam" id="PF13560">
    <property type="entry name" value="HTH_31"/>
    <property type="match status" value="1"/>
</dbReference>
<reference evidence="2 3" key="2">
    <citation type="journal article" date="2022" name="Mar. Drugs">
        <title>Bioassay-Guided Fractionation Leads to the Detection of Cholic Acid Generated by the Rare Thalassomonas sp.</title>
        <authorList>
            <person name="Pheiffer F."/>
            <person name="Schneider Y.K."/>
            <person name="Hansen E.H."/>
            <person name="Andersen J.H."/>
            <person name="Isaksson J."/>
            <person name="Busche T."/>
            <person name="R C."/>
            <person name="Kalinowski J."/>
            <person name="Zyl L.V."/>
            <person name="Trindade M."/>
        </authorList>
    </citation>
    <scope>NUCLEOTIDE SEQUENCE [LARGE SCALE GENOMIC DNA]</scope>
    <source>
        <strain evidence="2 3">XOM25</strain>
    </source>
</reference>
<evidence type="ECO:0000313" key="2">
    <source>
        <dbReference type="EMBL" id="WDE07181.1"/>
    </source>
</evidence>
<dbReference type="CDD" id="cd00093">
    <property type="entry name" value="HTH_XRE"/>
    <property type="match status" value="1"/>
</dbReference>
<evidence type="ECO:0000259" key="1">
    <source>
        <dbReference type="PROSITE" id="PS50943"/>
    </source>
</evidence>
<dbReference type="InterPro" id="IPR001387">
    <property type="entry name" value="Cro/C1-type_HTH"/>
</dbReference>
<gene>
    <name evidence="2" type="ORF">SG34_009960</name>
</gene>
<dbReference type="InterPro" id="IPR010982">
    <property type="entry name" value="Lambda_DNA-bd_dom_sf"/>
</dbReference>
<sequence>MKKYIATEHGQIVAKALTAMRDKAGFSQRELAKKLKKANSFVAHCELGQRRVDIAEFFWICQACGASPQKEIKKIMQQFAKAEARSNKIIPFKKKDSDDK</sequence>
<dbReference type="AlphaFoldDB" id="A0AAE9Z5L1"/>
<accession>A0AAE9Z5L1</accession>
<dbReference type="EMBL" id="CP059733">
    <property type="protein sequence ID" value="WDE07181.1"/>
    <property type="molecule type" value="Genomic_DNA"/>
</dbReference>
<name>A0AAE9Z5L1_9GAMM</name>
<dbReference type="Gene3D" id="1.10.260.40">
    <property type="entry name" value="lambda repressor-like DNA-binding domains"/>
    <property type="match status" value="1"/>
</dbReference>
<proteinExistence type="predicted"/>
<protein>
    <submittedName>
        <fullName evidence="2">Helix-turn-helix domain-containing protein</fullName>
    </submittedName>
</protein>
<dbReference type="GO" id="GO:0003677">
    <property type="term" value="F:DNA binding"/>
    <property type="evidence" value="ECO:0007669"/>
    <property type="project" value="InterPro"/>
</dbReference>
<evidence type="ECO:0000313" key="3">
    <source>
        <dbReference type="Proteomes" id="UP000032352"/>
    </source>
</evidence>
<organism evidence="2 3">
    <name type="scientific">Thalassomonas viridans</name>
    <dbReference type="NCBI Taxonomy" id="137584"/>
    <lineage>
        <taxon>Bacteria</taxon>
        <taxon>Pseudomonadati</taxon>
        <taxon>Pseudomonadota</taxon>
        <taxon>Gammaproteobacteria</taxon>
        <taxon>Alteromonadales</taxon>
        <taxon>Colwelliaceae</taxon>
        <taxon>Thalassomonas</taxon>
    </lineage>
</organism>
<dbReference type="PROSITE" id="PS50943">
    <property type="entry name" value="HTH_CROC1"/>
    <property type="match status" value="1"/>
</dbReference>
<feature type="domain" description="HTH cro/C1-type" evidence="1">
    <location>
        <begin position="17"/>
        <end position="72"/>
    </location>
</feature>
<dbReference type="KEGG" id="tvd:SG34_009960"/>
<reference evidence="2 3" key="1">
    <citation type="journal article" date="2015" name="Genome Announc.">
        <title>Draft Genome Sequences of Marine Isolates of Thalassomonas viridans and Thalassomonas actiniarum.</title>
        <authorList>
            <person name="Olonade I."/>
            <person name="van Zyl L.J."/>
            <person name="Trindade M."/>
        </authorList>
    </citation>
    <scope>NUCLEOTIDE SEQUENCE [LARGE SCALE GENOMIC DNA]</scope>
    <source>
        <strain evidence="2 3">XOM25</strain>
    </source>
</reference>
<dbReference type="RefSeq" id="WP_044842576.1">
    <property type="nucleotide sequence ID" value="NZ_CP059733.1"/>
</dbReference>
<dbReference type="SUPFAM" id="SSF47413">
    <property type="entry name" value="lambda repressor-like DNA-binding domains"/>
    <property type="match status" value="1"/>
</dbReference>
<dbReference type="Proteomes" id="UP000032352">
    <property type="component" value="Chromosome"/>
</dbReference>